<dbReference type="Pfam" id="PF06381">
    <property type="entry name" value="Phage_portal_3"/>
    <property type="match status" value="1"/>
</dbReference>
<gene>
    <name evidence="2" type="ORF">LHCIRMBIA953_02557</name>
    <name evidence="3" type="ORF">LHCIRMBIA953_02641</name>
</gene>
<evidence type="ECO:0000259" key="1">
    <source>
        <dbReference type="Pfam" id="PF06381"/>
    </source>
</evidence>
<dbReference type="EMBL" id="CBUH010000169">
    <property type="protein sequence ID" value="CDI43286.1"/>
    <property type="molecule type" value="Genomic_DNA"/>
</dbReference>
<evidence type="ECO:0000313" key="2">
    <source>
        <dbReference type="EMBL" id="CDI43286.1"/>
    </source>
</evidence>
<protein>
    <recommendedName>
        <fullName evidence="1">Anti-CBASS protein Acb1-like N-terminal domain-containing protein</fullName>
    </recommendedName>
</protein>
<dbReference type="AlphaFoldDB" id="U4QIQ3"/>
<dbReference type="InterPro" id="IPR024459">
    <property type="entry name" value="Acb1-like_N"/>
</dbReference>
<sequence>MGLFSKKKADTSKRVIGDSMNLDPFTNYDNVGWKMMSDTQDYDSLHNEIRHNAIARRIVYKPAEDATRNNFRVIIANDPDRQKMYQRQHEDLKTSQALCQQLVNQRCDGDGYLTVGVKEHQATDTSTPLDPENIEQVVFLHAFGQKHIDRMLTNDDPLSSSYGQEQAIVLRPQNAGYTVDKNGNQIPNQPDLKPRVIDQSRYWHIALDKSVDDETGTSILTRCHDQLKAIDIALESTGRMLREFTFKFYKSDQLMAEGDEDFKRDKRTISQVLNTEAMAFGHSQDSIEKVATPTGGIDLLYNFVWQQLSAATGIPKSVLTGEQAGTLAGASQDVINYYDSVKAIQNNLLKPEIEQITRLLMYANGDNPDELDWKIVFNPLQSTDSKTDSEILLNKANAYSTLTNAYSTLISTTVLDPDEVHQIFEGQDNDPNPDIQISGDNLDIADKQSIISHYENDKKKAESHDDS</sequence>
<reference evidence="2 4" key="1">
    <citation type="submission" date="2013-09" db="EMBL/GenBank/DDBJ databases">
        <title>Draft Genome Sequence of five Lactobacillus helveticus strains CIRM-BIA 101T, 103, 104, 951 and 953 isolated from milk product.</title>
        <authorList>
            <person name="Valence F."/>
            <person name="Chuat V."/>
            <person name="Ma L."/>
            <person name="Creno S."/>
            <person name="Falentin H."/>
            <person name="Lortal S."/>
            <person name="Bizet C."/>
            <person name="Clermont D."/>
            <person name="Loux V."/>
            <person name="Bouchier C."/>
            <person name="Cousin S."/>
        </authorList>
    </citation>
    <scope>NUCLEOTIDE SEQUENCE [LARGE SCALE GENOMIC DNA]</scope>
    <source>
        <strain evidence="2 4">CIRM-BIA 953</strain>
    </source>
</reference>
<accession>U4QIQ3</accession>
<proteinExistence type="predicted"/>
<feature type="domain" description="Anti-CBASS protein Acb1-like N-terminal" evidence="1">
    <location>
        <begin position="49"/>
        <end position="400"/>
    </location>
</feature>
<comment type="caution">
    <text evidence="2">The sequence shown here is derived from an EMBL/GenBank/DDBJ whole genome shotgun (WGS) entry which is preliminary data.</text>
</comment>
<dbReference type="EMBL" id="CBUH010000169">
    <property type="protein sequence ID" value="CDI43368.1"/>
    <property type="molecule type" value="Genomic_DNA"/>
</dbReference>
<organism evidence="2 4">
    <name type="scientific">Lactobacillus helveticus CIRM-BIA 953</name>
    <dbReference type="NCBI Taxonomy" id="1226335"/>
    <lineage>
        <taxon>Bacteria</taxon>
        <taxon>Bacillati</taxon>
        <taxon>Bacillota</taxon>
        <taxon>Bacilli</taxon>
        <taxon>Lactobacillales</taxon>
        <taxon>Lactobacillaceae</taxon>
        <taxon>Lactobacillus</taxon>
    </lineage>
</organism>
<name>U4QIQ3_LACHE</name>
<dbReference type="Proteomes" id="UP000017243">
    <property type="component" value="Unassembled WGS sequence"/>
</dbReference>
<evidence type="ECO:0000313" key="4">
    <source>
        <dbReference type="Proteomes" id="UP000017243"/>
    </source>
</evidence>
<evidence type="ECO:0000313" key="3">
    <source>
        <dbReference type="EMBL" id="CDI43368.1"/>
    </source>
</evidence>